<dbReference type="SUPFAM" id="SSF53335">
    <property type="entry name" value="S-adenosyl-L-methionine-dependent methyltransferases"/>
    <property type="match status" value="1"/>
</dbReference>
<protein>
    <recommendedName>
        <fullName evidence="1">N(4)-bis(aminopropyl)spermidine synthase C-terminal domain-containing protein</fullName>
    </recommendedName>
</protein>
<evidence type="ECO:0000313" key="3">
    <source>
        <dbReference type="Proteomes" id="UP000190080"/>
    </source>
</evidence>
<evidence type="ECO:0000313" key="2">
    <source>
        <dbReference type="EMBL" id="OPJ63086.1"/>
    </source>
</evidence>
<name>A0A1V4IT30_9CLOT</name>
<dbReference type="InterPro" id="IPR002723">
    <property type="entry name" value="BpsA_C"/>
</dbReference>
<dbReference type="Gene3D" id="3.40.50.150">
    <property type="entry name" value="Vaccinia Virus protein VP39"/>
    <property type="match status" value="1"/>
</dbReference>
<dbReference type="PANTHER" id="PTHR23290">
    <property type="entry name" value="RRNA N6-ADENOSINE-METHYLTRANSFERASE METTL5"/>
    <property type="match status" value="1"/>
</dbReference>
<dbReference type="Pfam" id="PF01861">
    <property type="entry name" value="BpsA_C"/>
    <property type="match status" value="1"/>
</dbReference>
<dbReference type="RefSeq" id="WP_079422862.1">
    <property type="nucleotide sequence ID" value="NZ_MZGV01000011.1"/>
</dbReference>
<dbReference type="PANTHER" id="PTHR23290:SF0">
    <property type="entry name" value="RRNA N6-ADENOSINE-METHYLTRANSFERASE METTL5"/>
    <property type="match status" value="1"/>
</dbReference>
<dbReference type="Proteomes" id="UP000190080">
    <property type="component" value="Unassembled WGS sequence"/>
</dbReference>
<gene>
    <name evidence="2" type="ORF">CLORY_14520</name>
</gene>
<dbReference type="InterPro" id="IPR029063">
    <property type="entry name" value="SAM-dependent_MTases_sf"/>
</dbReference>
<dbReference type="EMBL" id="MZGV01000011">
    <property type="protein sequence ID" value="OPJ63086.1"/>
    <property type="molecule type" value="Genomic_DNA"/>
</dbReference>
<accession>A0A1V4IT30</accession>
<dbReference type="STRING" id="1450648.CLORY_14520"/>
<proteinExistence type="predicted"/>
<feature type="domain" description="N(4)-bis(aminopropyl)spermidine synthase C-terminal" evidence="1">
    <location>
        <begin position="109"/>
        <end position="315"/>
    </location>
</feature>
<comment type="caution">
    <text evidence="2">The sequence shown here is derived from an EMBL/GenBank/DDBJ whole genome shotgun (WGS) entry which is preliminary data.</text>
</comment>
<dbReference type="GO" id="GO:0016740">
    <property type="term" value="F:transferase activity"/>
    <property type="evidence" value="ECO:0007669"/>
    <property type="project" value="TreeGrafter"/>
</dbReference>
<keyword evidence="3" id="KW-1185">Reference proteome</keyword>
<dbReference type="GO" id="GO:0006596">
    <property type="term" value="P:polyamine biosynthetic process"/>
    <property type="evidence" value="ECO:0007669"/>
    <property type="project" value="TreeGrafter"/>
</dbReference>
<dbReference type="AlphaFoldDB" id="A0A1V4IT30"/>
<organism evidence="2 3">
    <name type="scientific">Clostridium oryzae</name>
    <dbReference type="NCBI Taxonomy" id="1450648"/>
    <lineage>
        <taxon>Bacteria</taxon>
        <taxon>Bacillati</taxon>
        <taxon>Bacillota</taxon>
        <taxon>Clostridia</taxon>
        <taxon>Eubacteriales</taxon>
        <taxon>Clostridiaceae</taxon>
        <taxon>Clostridium</taxon>
    </lineage>
</organism>
<reference evidence="2 3" key="1">
    <citation type="submission" date="2017-03" db="EMBL/GenBank/DDBJ databases">
        <title>Genome sequence of Clostridium oryzae DSM 28571.</title>
        <authorList>
            <person name="Poehlein A."/>
            <person name="Daniel R."/>
        </authorList>
    </citation>
    <scope>NUCLEOTIDE SEQUENCE [LARGE SCALE GENOMIC DNA]</scope>
    <source>
        <strain evidence="2 3">DSM 28571</strain>
    </source>
</reference>
<evidence type="ECO:0000259" key="1">
    <source>
        <dbReference type="Pfam" id="PF01861"/>
    </source>
</evidence>
<sequence>MNEIINRVVSNVKLEEGKQVIQNQLIDIYFNDGISTKKLARKNMLPIPVVSAVKKEFVKAGLAVQNIGMHITGKGKLVVEKELGYEGIDKYLYMKLMENPWGEHKELYDIKEQLSRIFINRPEADVSIDQSKCTVDTAIKRAILCLKYSSLIGKQVLCVGDDDFISVAIGFLLKRLFNGKIPEKSNTLVMDVDERILSYIRGVANENGLPISCVYSDFRQPILEYYKGNFDCFFTDPPYTLEGMKLFLSRGMDALKKEKGLTVFFSYGHKSPDIELEIQKCFINMGLTVCEILSGFNAYEGAQIIGNTSQMIVLKTTTNSHASVVGSFDKPMYTGEIRKTVRLYSCTQCGKVFKVGKSERYYTIESLKAAGCSKCENRSFRLFNKNKI</sequence>
<dbReference type="OrthoDB" id="7593728at2"/>
<dbReference type="InterPro" id="IPR051720">
    <property type="entry name" value="rRNA_MeTrfase/Polyamine_Synth"/>
</dbReference>